<name>A0A371D3R4_9APHY</name>
<accession>A0A371D3R4</accession>
<evidence type="ECO:0000313" key="1">
    <source>
        <dbReference type="EMBL" id="RDX47187.1"/>
    </source>
</evidence>
<sequence>MVAVHKALLAAAAAQYAGYSAPASYSGSPENGSVINGFDWGLNHFPWRTAAISGCPLTIEFNPHFPPDQTQLVKPTKLPQFLGLAFGVQNYTCSNTNTYTSTGAVAELIDVSCIAGEPEFATIQHDLYNFWTKLVPGVITIQAIIDLLHFLNPPNILAQHYFIKNPVTGEGVSPVWDFTSSRSFQGVKDAFIVAKGKGTIPAPTDPTKDVPWLDVVKVQGKIADEVFRYDTVGGQPPASCKYGQDKDLSVNYVSKYAFYGDPESPFQ</sequence>
<dbReference type="InterPro" id="IPR021851">
    <property type="entry name" value="DUF3455"/>
</dbReference>
<dbReference type="OrthoDB" id="1859733at2759"/>
<keyword evidence="2" id="KW-1185">Reference proteome</keyword>
<protein>
    <recommendedName>
        <fullName evidence="3">Malate dehydrogenase</fullName>
    </recommendedName>
</protein>
<reference evidence="1 2" key="1">
    <citation type="journal article" date="2018" name="Biotechnol. Biofuels">
        <title>Integrative visual omics of the white-rot fungus Polyporus brumalis exposes the biotechnological potential of its oxidative enzymes for delignifying raw plant biomass.</title>
        <authorList>
            <person name="Miyauchi S."/>
            <person name="Rancon A."/>
            <person name="Drula E."/>
            <person name="Hage H."/>
            <person name="Chaduli D."/>
            <person name="Favel A."/>
            <person name="Grisel S."/>
            <person name="Henrissat B."/>
            <person name="Herpoel-Gimbert I."/>
            <person name="Ruiz-Duenas F.J."/>
            <person name="Chevret D."/>
            <person name="Hainaut M."/>
            <person name="Lin J."/>
            <person name="Wang M."/>
            <person name="Pangilinan J."/>
            <person name="Lipzen A."/>
            <person name="Lesage-Meessen L."/>
            <person name="Navarro D."/>
            <person name="Riley R."/>
            <person name="Grigoriev I.V."/>
            <person name="Zhou S."/>
            <person name="Raouche S."/>
            <person name="Rosso M.N."/>
        </authorList>
    </citation>
    <scope>NUCLEOTIDE SEQUENCE [LARGE SCALE GENOMIC DNA]</scope>
    <source>
        <strain evidence="1 2">BRFM 1820</strain>
    </source>
</reference>
<dbReference type="AlphaFoldDB" id="A0A371D3R4"/>
<dbReference type="Proteomes" id="UP000256964">
    <property type="component" value="Unassembled WGS sequence"/>
</dbReference>
<organism evidence="1 2">
    <name type="scientific">Lentinus brumalis</name>
    <dbReference type="NCBI Taxonomy" id="2498619"/>
    <lineage>
        <taxon>Eukaryota</taxon>
        <taxon>Fungi</taxon>
        <taxon>Dikarya</taxon>
        <taxon>Basidiomycota</taxon>
        <taxon>Agaricomycotina</taxon>
        <taxon>Agaricomycetes</taxon>
        <taxon>Polyporales</taxon>
        <taxon>Polyporaceae</taxon>
        <taxon>Lentinus</taxon>
    </lineage>
</organism>
<dbReference type="PANTHER" id="PTHR35567:SF1">
    <property type="entry name" value="CONSERVED FUNGAL PROTEIN (AFU_ORTHOLOGUE AFUA_1G14230)"/>
    <property type="match status" value="1"/>
</dbReference>
<proteinExistence type="predicted"/>
<evidence type="ECO:0008006" key="3">
    <source>
        <dbReference type="Google" id="ProtNLM"/>
    </source>
</evidence>
<dbReference type="PANTHER" id="PTHR35567">
    <property type="entry name" value="MALATE DEHYDROGENASE (AFU_ORTHOLOGUE AFUA_2G13800)"/>
    <property type="match status" value="1"/>
</dbReference>
<gene>
    <name evidence="1" type="ORF">OH76DRAFT_1406049</name>
</gene>
<dbReference type="Pfam" id="PF11937">
    <property type="entry name" value="DUF3455"/>
    <property type="match status" value="1"/>
</dbReference>
<dbReference type="EMBL" id="KZ857420">
    <property type="protein sequence ID" value="RDX47187.1"/>
    <property type="molecule type" value="Genomic_DNA"/>
</dbReference>
<evidence type="ECO:0000313" key="2">
    <source>
        <dbReference type="Proteomes" id="UP000256964"/>
    </source>
</evidence>